<dbReference type="RefSeq" id="WP_108567720.1">
    <property type="nucleotide sequence ID" value="NZ_CP031769.1"/>
</dbReference>
<dbReference type="EMBL" id="CP031769">
    <property type="protein sequence ID" value="AXR04990.1"/>
    <property type="molecule type" value="Genomic_DNA"/>
</dbReference>
<dbReference type="AlphaFoldDB" id="A0A346NHI3"/>
<accession>A0A346NHI3</accession>
<evidence type="ECO:0000313" key="1">
    <source>
        <dbReference type="EMBL" id="AXR04990.1"/>
    </source>
</evidence>
<sequence>MRIVFIIMLFGLMVLPLNARQLVISYVEHPGSVSLQPLIVQSYADIGYEVRYVSMPLTRRLLALERGTIDADLIARSNAAQAYKNILRVGPSLGALRLELVCPLHLPCDQSVLESREKKVFFDRGTASIMKLLIDVNLPYKHSFIESPRILNALFNRHRITYFVHLVFADNHQFALTRPHQTYVIGEHDMFHYVHRRHAGLINELSVALTRNSGLKHSRPETPQVR</sequence>
<dbReference type="OrthoDB" id="6336514at2"/>
<dbReference type="KEGG" id="salm:D0Y50_00565"/>
<organism evidence="1 2">
    <name type="scientific">Salinimonas sediminis</name>
    <dbReference type="NCBI Taxonomy" id="2303538"/>
    <lineage>
        <taxon>Bacteria</taxon>
        <taxon>Pseudomonadati</taxon>
        <taxon>Pseudomonadota</taxon>
        <taxon>Gammaproteobacteria</taxon>
        <taxon>Alteromonadales</taxon>
        <taxon>Alteromonadaceae</taxon>
        <taxon>Alteromonas/Salinimonas group</taxon>
        <taxon>Salinimonas</taxon>
    </lineage>
</organism>
<dbReference type="Proteomes" id="UP000262073">
    <property type="component" value="Chromosome"/>
</dbReference>
<keyword evidence="2" id="KW-1185">Reference proteome</keyword>
<evidence type="ECO:0000313" key="2">
    <source>
        <dbReference type="Proteomes" id="UP000262073"/>
    </source>
</evidence>
<name>A0A346NHI3_9ALTE</name>
<evidence type="ECO:0008006" key="3">
    <source>
        <dbReference type="Google" id="ProtNLM"/>
    </source>
</evidence>
<protein>
    <recommendedName>
        <fullName evidence="3">Solute-binding protein family 3/N-terminal domain-containing protein</fullName>
    </recommendedName>
</protein>
<gene>
    <name evidence="1" type="ORF">D0Y50_00565</name>
</gene>
<reference evidence="1 2" key="1">
    <citation type="submission" date="2018-08" db="EMBL/GenBank/DDBJ databases">
        <title>Salinimonas sediminis sp. nov., a piezophilic bacterium isolated from a deep-sea sediment sample from the New Britain Trench.</title>
        <authorList>
            <person name="Cao J."/>
        </authorList>
    </citation>
    <scope>NUCLEOTIDE SEQUENCE [LARGE SCALE GENOMIC DNA]</scope>
    <source>
        <strain evidence="1 2">N102</strain>
    </source>
</reference>
<proteinExistence type="predicted"/>